<reference evidence="2 3" key="1">
    <citation type="journal article" date="2023" name="Sci. Data">
        <title>Genome assembly of the Korean intertidal mud-creeper Batillaria attramentaria.</title>
        <authorList>
            <person name="Patra A.K."/>
            <person name="Ho P.T."/>
            <person name="Jun S."/>
            <person name="Lee S.J."/>
            <person name="Kim Y."/>
            <person name="Won Y.J."/>
        </authorList>
    </citation>
    <scope>NUCLEOTIDE SEQUENCE [LARGE SCALE GENOMIC DNA]</scope>
    <source>
        <strain evidence="2">Wonlab-2016</strain>
    </source>
</reference>
<accession>A0ABD0KM77</accession>
<dbReference type="AlphaFoldDB" id="A0ABD0KM77"/>
<proteinExistence type="predicted"/>
<keyword evidence="3" id="KW-1185">Reference proteome</keyword>
<dbReference type="EMBL" id="JACVVK020000152">
    <property type="protein sequence ID" value="KAK7488325.1"/>
    <property type="molecule type" value="Genomic_DNA"/>
</dbReference>
<feature type="compositionally biased region" description="Polar residues" evidence="1">
    <location>
        <begin position="8"/>
        <end position="18"/>
    </location>
</feature>
<feature type="region of interest" description="Disordered" evidence="1">
    <location>
        <begin position="1"/>
        <end position="34"/>
    </location>
</feature>
<gene>
    <name evidence="2" type="ORF">BaRGS_00020484</name>
</gene>
<evidence type="ECO:0000256" key="1">
    <source>
        <dbReference type="SAM" id="MobiDB-lite"/>
    </source>
</evidence>
<sequence length="50" mass="5492">MREEESSHPTATGGFSQRTLDRQRPEVAYAAPSNLKGREIMHGIGASNLH</sequence>
<protein>
    <submittedName>
        <fullName evidence="2">Uncharacterized protein</fullName>
    </submittedName>
</protein>
<organism evidence="2 3">
    <name type="scientific">Batillaria attramentaria</name>
    <dbReference type="NCBI Taxonomy" id="370345"/>
    <lineage>
        <taxon>Eukaryota</taxon>
        <taxon>Metazoa</taxon>
        <taxon>Spiralia</taxon>
        <taxon>Lophotrochozoa</taxon>
        <taxon>Mollusca</taxon>
        <taxon>Gastropoda</taxon>
        <taxon>Caenogastropoda</taxon>
        <taxon>Sorbeoconcha</taxon>
        <taxon>Cerithioidea</taxon>
        <taxon>Batillariidae</taxon>
        <taxon>Batillaria</taxon>
    </lineage>
</organism>
<feature type="non-terminal residue" evidence="2">
    <location>
        <position position="50"/>
    </location>
</feature>
<comment type="caution">
    <text evidence="2">The sequence shown here is derived from an EMBL/GenBank/DDBJ whole genome shotgun (WGS) entry which is preliminary data.</text>
</comment>
<evidence type="ECO:0000313" key="2">
    <source>
        <dbReference type="EMBL" id="KAK7488325.1"/>
    </source>
</evidence>
<dbReference type="Proteomes" id="UP001519460">
    <property type="component" value="Unassembled WGS sequence"/>
</dbReference>
<name>A0ABD0KM77_9CAEN</name>
<evidence type="ECO:0000313" key="3">
    <source>
        <dbReference type="Proteomes" id="UP001519460"/>
    </source>
</evidence>